<feature type="binding site" evidence="10">
    <location>
        <position position="275"/>
    </location>
    <ligand>
        <name>Mg(2+)</name>
        <dbReference type="ChEBI" id="CHEBI:18420"/>
    </ligand>
</feature>
<evidence type="ECO:0000256" key="7">
    <source>
        <dbReference type="ARBA" id="ARBA00022842"/>
    </source>
</evidence>
<keyword evidence="2 10" id="KW-0963">Cytoplasm</keyword>
<dbReference type="Pfam" id="PF12631">
    <property type="entry name" value="MnmE_helical"/>
    <property type="match status" value="1"/>
</dbReference>
<dbReference type="Gene3D" id="3.30.1360.120">
    <property type="entry name" value="Probable tRNA modification gtpase trme, domain 1"/>
    <property type="match status" value="1"/>
</dbReference>
<keyword evidence="6 10" id="KW-0378">Hydrolase</keyword>
<reference evidence="13 14" key="1">
    <citation type="submission" date="2016-10" db="EMBL/GenBank/DDBJ databases">
        <authorList>
            <person name="de Groot N.N."/>
        </authorList>
    </citation>
    <scope>NUCLEOTIDE SEQUENCE [LARGE SCALE GENOMIC DNA]</scope>
    <source>
        <strain evidence="13 14">DSM 23310</strain>
    </source>
</reference>
<dbReference type="EC" id="3.6.-.-" evidence="10"/>
<dbReference type="NCBIfam" id="NF003661">
    <property type="entry name" value="PRK05291.1-3"/>
    <property type="match status" value="1"/>
</dbReference>
<dbReference type="CDD" id="cd04164">
    <property type="entry name" value="trmE"/>
    <property type="match status" value="1"/>
</dbReference>
<feature type="binding site" evidence="10">
    <location>
        <begin position="250"/>
        <end position="255"/>
    </location>
    <ligand>
        <name>GTP</name>
        <dbReference type="ChEBI" id="CHEBI:37565"/>
    </ligand>
</feature>
<organism evidence="13 14">
    <name type="scientific">Tepidimicrobium xylanilyticum</name>
    <dbReference type="NCBI Taxonomy" id="1123352"/>
    <lineage>
        <taxon>Bacteria</taxon>
        <taxon>Bacillati</taxon>
        <taxon>Bacillota</taxon>
        <taxon>Tissierellia</taxon>
        <taxon>Tissierellales</taxon>
        <taxon>Tepidimicrobiaceae</taxon>
        <taxon>Tepidimicrobium</taxon>
    </lineage>
</organism>
<dbReference type="Proteomes" id="UP000198828">
    <property type="component" value="Unassembled WGS sequence"/>
</dbReference>
<dbReference type="NCBIfam" id="TIGR00450">
    <property type="entry name" value="mnmE_trmE_thdF"/>
    <property type="match status" value="1"/>
</dbReference>
<dbReference type="NCBIfam" id="TIGR00231">
    <property type="entry name" value="small_GTP"/>
    <property type="match status" value="1"/>
</dbReference>
<comment type="cofactor">
    <cofactor evidence="10">
        <name>K(+)</name>
        <dbReference type="ChEBI" id="CHEBI:29103"/>
    </cofactor>
    <text evidence="10">Binds 1 potassium ion per subunit.</text>
</comment>
<feature type="binding site" evidence="10">
    <location>
        <position position="274"/>
    </location>
    <ligand>
        <name>K(+)</name>
        <dbReference type="ChEBI" id="CHEBI:29103"/>
    </ligand>
</feature>
<evidence type="ECO:0000256" key="11">
    <source>
        <dbReference type="RuleBase" id="RU003313"/>
    </source>
</evidence>
<evidence type="ECO:0000256" key="6">
    <source>
        <dbReference type="ARBA" id="ARBA00022801"/>
    </source>
</evidence>
<dbReference type="PANTHER" id="PTHR42714:SF2">
    <property type="entry name" value="TRNA MODIFICATION GTPASE GTPBP3, MITOCHONDRIAL"/>
    <property type="match status" value="1"/>
</dbReference>
<keyword evidence="4 10" id="KW-0479">Metal-binding</keyword>
<comment type="similarity">
    <text evidence="1 10 11">Belongs to the TRAFAC class TrmE-Era-EngA-EngB-Septin-like GTPase superfamily. TrmE GTPase family.</text>
</comment>
<comment type="function">
    <text evidence="10">Exhibits a very high intrinsic GTPase hydrolysis rate. Involved in the addition of a carboxymethylaminomethyl (cmnm) group at the wobble position (U34) of certain tRNAs, forming tRNA-cmnm(5)s(2)U34.</text>
</comment>
<feature type="binding site" evidence="10">
    <location>
        <position position="254"/>
    </location>
    <ligand>
        <name>Mg(2+)</name>
        <dbReference type="ChEBI" id="CHEBI:18420"/>
    </ligand>
</feature>
<dbReference type="InterPro" id="IPR025867">
    <property type="entry name" value="MnmE_helical"/>
</dbReference>
<sequence length="478" mass="53770">MKNWVSVIIFSFMKGLVRIMSDTIAAISTAIGEAGIGIVRMSGKESLDIANKLFKGKKIEKLTESYNRRLVYGHIIDPKNSEIIDEVLIAFMKEPYTYTRENMVEIYCHGGIIPVRRILDLVLEYGSRLAEPGEFTKRAFLNGRLDLAQSEAVIDLIRAKTDKSYKVSLDQLEGNLSKKIEEIRNILLEMIAHIEASIDFPEEDIEEITYEELEEKGRIVYEKIGKLLQTADRGKILRDGLNAVILGKPNVGKSSLLNAILRENRAIVTNIPGTTRDIIEEYVNIDGIPLKVIDTAGIRTTDDIVEKIGVDRAKEMVDKADLIIAVFDASNELTEEDYQIIDIVKNRKSIVLLNKTDLPNKYDENLLKELIPDKEIIVTSIISGIGIDRLENAIKKMFYSGNLLVESDILITNLRHKNQLIKAKKNIEEGINGITSNMPLDCIEVDIKNCWKNLGEISGDTVGEDILDKIFSEFCIGK</sequence>
<evidence type="ECO:0000256" key="4">
    <source>
        <dbReference type="ARBA" id="ARBA00022723"/>
    </source>
</evidence>
<dbReference type="GO" id="GO:0042802">
    <property type="term" value="F:identical protein binding"/>
    <property type="evidence" value="ECO:0007669"/>
    <property type="project" value="UniProtKB-ARBA"/>
</dbReference>
<keyword evidence="9 10" id="KW-0342">GTP-binding</keyword>
<dbReference type="SUPFAM" id="SSF52540">
    <property type="entry name" value="P-loop containing nucleoside triphosphate hydrolases"/>
    <property type="match status" value="1"/>
</dbReference>
<dbReference type="PROSITE" id="PS51709">
    <property type="entry name" value="G_TRME"/>
    <property type="match status" value="1"/>
</dbReference>
<dbReference type="PANTHER" id="PTHR42714">
    <property type="entry name" value="TRNA MODIFICATION GTPASE GTPBP3"/>
    <property type="match status" value="1"/>
</dbReference>
<evidence type="ECO:0000256" key="9">
    <source>
        <dbReference type="ARBA" id="ARBA00023134"/>
    </source>
</evidence>
<feature type="binding site" evidence="10">
    <location>
        <begin position="269"/>
        <end position="275"/>
    </location>
    <ligand>
        <name>GTP</name>
        <dbReference type="ChEBI" id="CHEBI:37565"/>
    </ligand>
</feature>
<feature type="binding site" evidence="10">
    <location>
        <position position="478"/>
    </location>
    <ligand>
        <name>(6S)-5-formyl-5,6,7,8-tetrahydrofolate</name>
        <dbReference type="ChEBI" id="CHEBI:57457"/>
    </ligand>
</feature>
<dbReference type="SUPFAM" id="SSF116878">
    <property type="entry name" value="TrmE connector domain"/>
    <property type="match status" value="1"/>
</dbReference>
<evidence type="ECO:0000313" key="14">
    <source>
        <dbReference type="Proteomes" id="UP000198828"/>
    </source>
</evidence>
<feature type="binding site" evidence="10">
    <location>
        <begin position="294"/>
        <end position="297"/>
    </location>
    <ligand>
        <name>GTP</name>
        <dbReference type="ChEBI" id="CHEBI:37565"/>
    </ligand>
</feature>
<evidence type="ECO:0000259" key="12">
    <source>
        <dbReference type="PROSITE" id="PS51709"/>
    </source>
</evidence>
<dbReference type="InterPro" id="IPR006073">
    <property type="entry name" value="GTP-bd"/>
</dbReference>
<dbReference type="GO" id="GO:0030488">
    <property type="term" value="P:tRNA methylation"/>
    <property type="evidence" value="ECO:0007669"/>
    <property type="project" value="TreeGrafter"/>
</dbReference>
<dbReference type="FunFam" id="3.30.1360.120:FF:000003">
    <property type="entry name" value="tRNA modification GTPase MnmE"/>
    <property type="match status" value="1"/>
</dbReference>
<dbReference type="Pfam" id="PF01926">
    <property type="entry name" value="MMR_HSR1"/>
    <property type="match status" value="1"/>
</dbReference>
<dbReference type="GO" id="GO:0003924">
    <property type="term" value="F:GTPase activity"/>
    <property type="evidence" value="ECO:0007669"/>
    <property type="project" value="UniProtKB-UniRule"/>
</dbReference>
<name>A0A1H3AK90_9FIRM</name>
<dbReference type="CDD" id="cd14858">
    <property type="entry name" value="TrmE_N"/>
    <property type="match status" value="1"/>
</dbReference>
<dbReference type="InterPro" id="IPR018948">
    <property type="entry name" value="GTP-bd_TrmE_N"/>
</dbReference>
<feature type="binding site" evidence="10">
    <location>
        <position position="269"/>
    </location>
    <ligand>
        <name>K(+)</name>
        <dbReference type="ChEBI" id="CHEBI:29103"/>
    </ligand>
</feature>
<keyword evidence="3 10" id="KW-0819">tRNA processing</keyword>
<dbReference type="GO" id="GO:0002098">
    <property type="term" value="P:tRNA wobble uridine modification"/>
    <property type="evidence" value="ECO:0007669"/>
    <property type="project" value="TreeGrafter"/>
</dbReference>
<keyword evidence="14" id="KW-1185">Reference proteome</keyword>
<keyword evidence="8 10" id="KW-0630">Potassium</keyword>
<evidence type="ECO:0000256" key="2">
    <source>
        <dbReference type="ARBA" id="ARBA00022490"/>
    </source>
</evidence>
<dbReference type="FunFam" id="3.40.50.300:FF:000494">
    <property type="entry name" value="tRNA modification GTPase MnmE"/>
    <property type="match status" value="1"/>
</dbReference>
<dbReference type="Gene3D" id="3.40.50.300">
    <property type="entry name" value="P-loop containing nucleotide triphosphate hydrolases"/>
    <property type="match status" value="1"/>
</dbReference>
<dbReference type="Pfam" id="PF10396">
    <property type="entry name" value="TrmE_N"/>
    <property type="match status" value="1"/>
</dbReference>
<keyword evidence="7 10" id="KW-0460">Magnesium</keyword>
<evidence type="ECO:0000256" key="1">
    <source>
        <dbReference type="ARBA" id="ARBA00011043"/>
    </source>
</evidence>
<feature type="binding site" evidence="10">
    <location>
        <position position="144"/>
    </location>
    <ligand>
        <name>(6S)-5-formyl-5,6,7,8-tetrahydrofolate</name>
        <dbReference type="ChEBI" id="CHEBI:57457"/>
    </ligand>
</feature>
<dbReference type="InterPro" id="IPR031168">
    <property type="entry name" value="G_TrmE"/>
</dbReference>
<feature type="binding site" evidence="10">
    <location>
        <position position="105"/>
    </location>
    <ligand>
        <name>(6S)-5-formyl-5,6,7,8-tetrahydrofolate</name>
        <dbReference type="ChEBI" id="CHEBI:57457"/>
    </ligand>
</feature>
<dbReference type="GO" id="GO:0005829">
    <property type="term" value="C:cytosol"/>
    <property type="evidence" value="ECO:0007669"/>
    <property type="project" value="TreeGrafter"/>
</dbReference>
<evidence type="ECO:0000256" key="8">
    <source>
        <dbReference type="ARBA" id="ARBA00022958"/>
    </source>
</evidence>
<feature type="binding site" evidence="10">
    <location>
        <position position="271"/>
    </location>
    <ligand>
        <name>K(+)</name>
        <dbReference type="ChEBI" id="CHEBI:29103"/>
    </ligand>
</feature>
<comment type="subunit">
    <text evidence="10">Homodimer. Heterotetramer of two MnmE and two MnmG subunits.</text>
</comment>
<evidence type="ECO:0000313" key="13">
    <source>
        <dbReference type="EMBL" id="SDX29584.1"/>
    </source>
</evidence>
<dbReference type="HAMAP" id="MF_00379">
    <property type="entry name" value="GTPase_MnmE"/>
    <property type="match status" value="1"/>
</dbReference>
<feature type="domain" description="TrmE-type G" evidence="12">
    <location>
        <begin position="240"/>
        <end position="399"/>
    </location>
</feature>
<dbReference type="InterPro" id="IPR027266">
    <property type="entry name" value="TrmE/GcvT-like"/>
</dbReference>
<dbReference type="AlphaFoldDB" id="A0A1H3AK90"/>
<dbReference type="Gene3D" id="1.20.120.430">
    <property type="entry name" value="tRNA modification GTPase MnmE domain 2"/>
    <property type="match status" value="1"/>
</dbReference>
<dbReference type="InterPro" id="IPR027417">
    <property type="entry name" value="P-loop_NTPase"/>
</dbReference>
<evidence type="ECO:0000256" key="3">
    <source>
        <dbReference type="ARBA" id="ARBA00022694"/>
    </source>
</evidence>
<dbReference type="InterPro" id="IPR005225">
    <property type="entry name" value="Small_GTP-bd"/>
</dbReference>
<comment type="caution">
    <text evidence="10">Lacks conserved residue(s) required for the propagation of feature annotation.</text>
</comment>
<evidence type="ECO:0000256" key="5">
    <source>
        <dbReference type="ARBA" id="ARBA00022741"/>
    </source>
</evidence>
<dbReference type="InterPro" id="IPR027368">
    <property type="entry name" value="MnmE_dom2"/>
</dbReference>
<comment type="subcellular location">
    <subcellularLocation>
        <location evidence="10">Cytoplasm</location>
    </subcellularLocation>
</comment>
<dbReference type="GO" id="GO:0005525">
    <property type="term" value="F:GTP binding"/>
    <property type="evidence" value="ECO:0007669"/>
    <property type="project" value="UniProtKB-UniRule"/>
</dbReference>
<feature type="binding site" evidence="10">
    <location>
        <position position="250"/>
    </location>
    <ligand>
        <name>K(+)</name>
        <dbReference type="ChEBI" id="CHEBI:29103"/>
    </ligand>
</feature>
<evidence type="ECO:0000256" key="10">
    <source>
        <dbReference type="HAMAP-Rule" id="MF_00379"/>
    </source>
</evidence>
<keyword evidence="5 10" id="KW-0547">Nucleotide-binding</keyword>
<protein>
    <recommendedName>
        <fullName evidence="10">tRNA modification GTPase MnmE</fullName>
        <ecNumber evidence="10">3.6.-.-</ecNumber>
    </recommendedName>
</protein>
<dbReference type="EMBL" id="FNNG01000009">
    <property type="protein sequence ID" value="SDX29584.1"/>
    <property type="molecule type" value="Genomic_DNA"/>
</dbReference>
<dbReference type="GO" id="GO:0046872">
    <property type="term" value="F:metal ion binding"/>
    <property type="evidence" value="ECO:0007669"/>
    <property type="project" value="UniProtKB-KW"/>
</dbReference>
<feature type="binding site" evidence="10">
    <location>
        <position position="40"/>
    </location>
    <ligand>
        <name>(6S)-5-formyl-5,6,7,8-tetrahydrofolate</name>
        <dbReference type="ChEBI" id="CHEBI:57457"/>
    </ligand>
</feature>
<accession>A0A1H3AK90</accession>
<gene>
    <name evidence="10" type="primary">mnmE</name>
    <name evidence="10" type="synonym">trmE</name>
    <name evidence="13" type="ORF">SAMN05660923_02046</name>
</gene>
<dbReference type="InterPro" id="IPR004520">
    <property type="entry name" value="GTPase_MnmE"/>
</dbReference>
<proteinExistence type="inferred from homology"/>